<protein>
    <submittedName>
        <fullName evidence="1">Uncharacterized protein</fullName>
    </submittedName>
</protein>
<gene>
    <name evidence="1" type="ORF">L6452_16564</name>
</gene>
<dbReference type="Proteomes" id="UP001055879">
    <property type="component" value="Linkage Group LG05"/>
</dbReference>
<proteinExistence type="predicted"/>
<accession>A0ACB9C0U0</accession>
<dbReference type="EMBL" id="CM042051">
    <property type="protein sequence ID" value="KAI3727941.1"/>
    <property type="molecule type" value="Genomic_DNA"/>
</dbReference>
<reference evidence="2" key="1">
    <citation type="journal article" date="2022" name="Mol. Ecol. Resour.">
        <title>The genomes of chicory, endive, great burdock and yacon provide insights into Asteraceae palaeo-polyploidization history and plant inulin production.</title>
        <authorList>
            <person name="Fan W."/>
            <person name="Wang S."/>
            <person name="Wang H."/>
            <person name="Wang A."/>
            <person name="Jiang F."/>
            <person name="Liu H."/>
            <person name="Zhao H."/>
            <person name="Xu D."/>
            <person name="Zhang Y."/>
        </authorList>
    </citation>
    <scope>NUCLEOTIDE SEQUENCE [LARGE SCALE GENOMIC DNA]</scope>
    <source>
        <strain evidence="2">cv. Niubang</strain>
    </source>
</reference>
<evidence type="ECO:0000313" key="2">
    <source>
        <dbReference type="Proteomes" id="UP001055879"/>
    </source>
</evidence>
<keyword evidence="2" id="KW-1185">Reference proteome</keyword>
<evidence type="ECO:0000313" key="1">
    <source>
        <dbReference type="EMBL" id="KAI3727941.1"/>
    </source>
</evidence>
<sequence>MFLFSQPASQPSIHIAQSHGPKASRLLIFHLFACPFAKIPDMKVMKKNLHQRAFGLSISILLIELP</sequence>
<reference evidence="1 2" key="2">
    <citation type="journal article" date="2022" name="Mol. Ecol. Resour.">
        <title>The genomes of chicory, endive, great burdock and yacon provide insights into Asteraceae paleo-polyploidization history and plant inulin production.</title>
        <authorList>
            <person name="Fan W."/>
            <person name="Wang S."/>
            <person name="Wang H."/>
            <person name="Wang A."/>
            <person name="Jiang F."/>
            <person name="Liu H."/>
            <person name="Zhao H."/>
            <person name="Xu D."/>
            <person name="Zhang Y."/>
        </authorList>
    </citation>
    <scope>NUCLEOTIDE SEQUENCE [LARGE SCALE GENOMIC DNA]</scope>
    <source>
        <strain evidence="2">cv. Niubang</strain>
    </source>
</reference>
<organism evidence="1 2">
    <name type="scientific">Arctium lappa</name>
    <name type="common">Greater burdock</name>
    <name type="synonym">Lappa major</name>
    <dbReference type="NCBI Taxonomy" id="4217"/>
    <lineage>
        <taxon>Eukaryota</taxon>
        <taxon>Viridiplantae</taxon>
        <taxon>Streptophyta</taxon>
        <taxon>Embryophyta</taxon>
        <taxon>Tracheophyta</taxon>
        <taxon>Spermatophyta</taxon>
        <taxon>Magnoliopsida</taxon>
        <taxon>eudicotyledons</taxon>
        <taxon>Gunneridae</taxon>
        <taxon>Pentapetalae</taxon>
        <taxon>asterids</taxon>
        <taxon>campanulids</taxon>
        <taxon>Asterales</taxon>
        <taxon>Asteraceae</taxon>
        <taxon>Carduoideae</taxon>
        <taxon>Cardueae</taxon>
        <taxon>Arctiinae</taxon>
        <taxon>Arctium</taxon>
    </lineage>
</organism>
<comment type="caution">
    <text evidence="1">The sequence shown here is derived from an EMBL/GenBank/DDBJ whole genome shotgun (WGS) entry which is preliminary data.</text>
</comment>
<name>A0ACB9C0U0_ARCLA</name>